<dbReference type="PhylomeDB" id="T1J7B2"/>
<dbReference type="EMBL" id="JH431916">
    <property type="status" value="NOT_ANNOTATED_CDS"/>
    <property type="molecule type" value="Genomic_DNA"/>
</dbReference>
<reference evidence="6" key="2">
    <citation type="submission" date="2015-02" db="UniProtKB">
        <authorList>
            <consortium name="EnsemblMetazoa"/>
        </authorList>
    </citation>
    <scope>IDENTIFICATION</scope>
</reference>
<evidence type="ECO:0000256" key="3">
    <source>
        <dbReference type="ARBA" id="ARBA00023098"/>
    </source>
</evidence>
<dbReference type="InterPro" id="IPR020845">
    <property type="entry name" value="AMP-binding_CS"/>
</dbReference>
<feature type="domain" description="AMP-dependent synthetase/ligase" evidence="5">
    <location>
        <begin position="690"/>
        <end position="1108"/>
    </location>
</feature>
<dbReference type="Gene3D" id="3.40.50.12780">
    <property type="entry name" value="N-terminal domain of ligase-like"/>
    <property type="match status" value="2"/>
</dbReference>
<dbReference type="SUPFAM" id="SSF56801">
    <property type="entry name" value="Acetyl-CoA synthetase-like"/>
    <property type="match status" value="2"/>
</dbReference>
<dbReference type="GO" id="GO:0005783">
    <property type="term" value="C:endoplasmic reticulum"/>
    <property type="evidence" value="ECO:0007669"/>
    <property type="project" value="TreeGrafter"/>
</dbReference>
<dbReference type="STRING" id="126957.T1J7B2"/>
<dbReference type="InterPro" id="IPR042099">
    <property type="entry name" value="ANL_N_sf"/>
</dbReference>
<protein>
    <recommendedName>
        <fullName evidence="4">long-chain-fatty-acid--CoA ligase</fullName>
        <ecNumber evidence="4">6.2.1.3</ecNumber>
    </recommendedName>
</protein>
<dbReference type="GO" id="GO:0004467">
    <property type="term" value="F:long-chain fatty acid-CoA ligase activity"/>
    <property type="evidence" value="ECO:0007669"/>
    <property type="project" value="UniProtKB-EC"/>
</dbReference>
<dbReference type="OMA" id="PEWMISN"/>
<organism evidence="6 7">
    <name type="scientific">Strigamia maritima</name>
    <name type="common">European centipede</name>
    <name type="synonym">Geophilus maritimus</name>
    <dbReference type="NCBI Taxonomy" id="126957"/>
    <lineage>
        <taxon>Eukaryota</taxon>
        <taxon>Metazoa</taxon>
        <taxon>Ecdysozoa</taxon>
        <taxon>Arthropoda</taxon>
        <taxon>Myriapoda</taxon>
        <taxon>Chilopoda</taxon>
        <taxon>Pleurostigmophora</taxon>
        <taxon>Geophilomorpha</taxon>
        <taxon>Linotaeniidae</taxon>
        <taxon>Strigamia</taxon>
    </lineage>
</organism>
<dbReference type="PANTHER" id="PTHR43272">
    <property type="entry name" value="LONG-CHAIN-FATTY-ACID--COA LIGASE"/>
    <property type="match status" value="1"/>
</dbReference>
<evidence type="ECO:0000313" key="7">
    <source>
        <dbReference type="Proteomes" id="UP000014500"/>
    </source>
</evidence>
<evidence type="ECO:0000256" key="2">
    <source>
        <dbReference type="ARBA" id="ARBA00022832"/>
    </source>
</evidence>
<accession>T1J7B2</accession>
<evidence type="ECO:0000256" key="1">
    <source>
        <dbReference type="ARBA" id="ARBA00022598"/>
    </source>
</evidence>
<dbReference type="eggNOG" id="KOG1256">
    <property type="taxonomic scope" value="Eukaryota"/>
</dbReference>
<dbReference type="Pfam" id="PF23562">
    <property type="entry name" value="AMP-binding_C_3"/>
    <property type="match status" value="1"/>
</dbReference>
<dbReference type="GO" id="GO:0016020">
    <property type="term" value="C:membrane"/>
    <property type="evidence" value="ECO:0007669"/>
    <property type="project" value="TreeGrafter"/>
</dbReference>
<proteinExistence type="predicted"/>
<dbReference type="EnsemblMetazoa" id="SMAR009551-RA">
    <property type="protein sequence ID" value="SMAR009551-PA"/>
    <property type="gene ID" value="SMAR009551"/>
</dbReference>
<name>T1J7B2_STRMM</name>
<sequence length="1303" mass="145349">MVNKKIVDDLIAAPFNDTFTPKHQLGPDYIIPTNENRTWQADGAVHINLPEKLDKKYKPESVISIFQTAVKNSPNRPALLVKKKAYYVNGLMRSIGTLLLTLPKLGLTPYHGLGILASNSPEWLISYLAGIFCGGLPAGIYTTNSPMACLHVLENSSANLVLVDSKEQLDKILIIRDKLPHLKVIIQLEGNPDHPDVISWQDLLLIGQTLPDEILEKRLKGLAINQCCSLIYTSGTTGNPKGVMISHDSIITMSKVLIHEVYHRKYGKTISYLPLSHIAALSVDLYLAILTESAVYFAHPDALKGKLLDDLILAQPTYFMAVPRVYEKIKEKLQAAEESLSPMKKILIKWARKQIFKHNKQIPRPTSKPIFYSTAKALISRKVKTAMGINDVEVFGTGGAPISAEVIEFFLSYDITIVELYGLSESSGSHTITMPKLNHVMGSVGNINSIKECKFKILNPTREGIGEILLHGRNIFMGYLGLEEMTKETLEEDSWLHTGDMGYINKDGFIFITGRIKELIITSGGENIPPLLIEEQIKKLLPVTEINLSTMEPTDELNPVAIKWCQSIGSSAERVSVILQSNDANVMDGIQQGINKYNEKFAISRAQNIRKWTILPQDFSIHNGTLGPTAKLKRQFVINKYSRIVESMYGPDYILPTNENRTWQADGAVHINLSENLDEKYKPESVISIFQTAVKNSPNRPALLVKKNSVLCEWTYAQYWHTVTNVAKGFIKLGLTPYHGLGILASNSPEWLISYLAGIFCGGLPAGIYTTNSPMACLHVLENSSANLVLVDSKVQLDKILSIRNKLPHLKIIIQLEGNSDHFDVISWQDLLLIGQTLPDEILEKRMKSLAINQCCSLIYTSGTTGNPKGVMISHDSIITMSKALIHEVYHRKYGKTISYLPLSHIAALGVDLYLAILSESTVYFAHPDALKGKLLDDLILAQPTYFMAVPRVYEKIKEKLQAAEESLSPMKKILIKWARKQIFKYNKQIPRPTSKPIFYSTAKALISRKVKTAMGINDVEEFGTGGAPISVEVIEFFLSYDITIVELYGLSESSGSHTITVPKLNHVMGSVGNINTIKECKFKILNPTREGIGEILLHGRNIFMGYLGLEEMTKETLEEDSWLHTGDMGYINKDGFIFITGRIKELIITSGGENIPPLLIEEQIKKLLPVVNNCMLVGDKRKYLTILLTLKASTTEINLSTMEPTDELNPVAIKWCQSIGSSAERVSVILQSIDANVMDGIEQGINKYNEKFAISRAQNIRKWTILPQDFSIHNGTLGPTAKLKRQFVMNKYSRIVESMYGS</sequence>
<feature type="domain" description="AMP-dependent synthetase/ligase" evidence="5">
    <location>
        <begin position="67"/>
        <end position="480"/>
    </location>
</feature>
<dbReference type="PROSITE" id="PS00455">
    <property type="entry name" value="AMP_BINDING"/>
    <property type="match status" value="2"/>
</dbReference>
<evidence type="ECO:0000256" key="4">
    <source>
        <dbReference type="ARBA" id="ARBA00026121"/>
    </source>
</evidence>
<evidence type="ECO:0000313" key="6">
    <source>
        <dbReference type="EnsemblMetazoa" id="SMAR009551-PA"/>
    </source>
</evidence>
<keyword evidence="7" id="KW-1185">Reference proteome</keyword>
<dbReference type="Pfam" id="PF00501">
    <property type="entry name" value="AMP-binding"/>
    <property type="match status" value="2"/>
</dbReference>
<keyword evidence="2" id="KW-0276">Fatty acid metabolism</keyword>
<dbReference type="EC" id="6.2.1.3" evidence="4"/>
<evidence type="ECO:0000259" key="5">
    <source>
        <dbReference type="Pfam" id="PF00501"/>
    </source>
</evidence>
<keyword evidence="1" id="KW-0436">Ligase</keyword>
<dbReference type="InterPro" id="IPR000873">
    <property type="entry name" value="AMP-dep_synth/lig_dom"/>
</dbReference>
<dbReference type="HOGENOM" id="CLU_257632_0_0_1"/>
<reference evidence="7" key="1">
    <citation type="submission" date="2011-05" db="EMBL/GenBank/DDBJ databases">
        <authorList>
            <person name="Richards S.R."/>
            <person name="Qu J."/>
            <person name="Jiang H."/>
            <person name="Jhangiani S.N."/>
            <person name="Agravi P."/>
            <person name="Goodspeed R."/>
            <person name="Gross S."/>
            <person name="Mandapat C."/>
            <person name="Jackson L."/>
            <person name="Mathew T."/>
            <person name="Pu L."/>
            <person name="Thornton R."/>
            <person name="Saada N."/>
            <person name="Wilczek-Boney K.B."/>
            <person name="Lee S."/>
            <person name="Kovar C."/>
            <person name="Wu Y."/>
            <person name="Scherer S.E."/>
            <person name="Worley K.C."/>
            <person name="Muzny D.M."/>
            <person name="Gibbs R."/>
        </authorList>
    </citation>
    <scope>NUCLEOTIDE SEQUENCE</scope>
    <source>
        <strain evidence="7">Brora</strain>
    </source>
</reference>
<dbReference type="Proteomes" id="UP000014500">
    <property type="component" value="Unassembled WGS sequence"/>
</dbReference>
<dbReference type="PANTHER" id="PTHR43272:SF32">
    <property type="entry name" value="AMP-DEPENDENT SYNTHETASE_LIGASE DOMAIN-CONTAINING PROTEIN"/>
    <property type="match status" value="1"/>
</dbReference>
<keyword evidence="3" id="KW-0443">Lipid metabolism</keyword>